<keyword evidence="2" id="KW-1185">Reference proteome</keyword>
<protein>
    <recommendedName>
        <fullName evidence="3">Gag-pol polyprotein</fullName>
    </recommendedName>
</protein>
<dbReference type="PANTHER" id="PTHR35317">
    <property type="entry name" value="OS04G0629600 PROTEIN"/>
    <property type="match status" value="1"/>
</dbReference>
<sequence length="122" mass="14236">MLTTKFETLRMQDSEIIDEFYGKLCDLSNQAFSIREEYKNSELVRKVLRSLPKRLSIKVIVIVEAKDPENLKIDELIRSLQTFKLNLDKCKKVKFKGERSTALQVVDKMPIPNSFAIKELQE</sequence>
<evidence type="ECO:0008006" key="3">
    <source>
        <dbReference type="Google" id="ProtNLM"/>
    </source>
</evidence>
<comment type="caution">
    <text evidence="1">The sequence shown here is derived from an EMBL/GenBank/DDBJ whole genome shotgun (WGS) entry which is preliminary data.</text>
</comment>
<gene>
    <name evidence="1" type="ORF">Gohar_008801</name>
</gene>
<name>A0A7J9GN15_9ROSI</name>
<dbReference type="Proteomes" id="UP000593560">
    <property type="component" value="Unassembled WGS sequence"/>
</dbReference>
<dbReference type="OrthoDB" id="1738629at2759"/>
<accession>A0A7J9GN15</accession>
<evidence type="ECO:0000313" key="1">
    <source>
        <dbReference type="EMBL" id="MBA0798185.1"/>
    </source>
</evidence>
<organism evidence="1 2">
    <name type="scientific">Gossypium harknessii</name>
    <dbReference type="NCBI Taxonomy" id="34285"/>
    <lineage>
        <taxon>Eukaryota</taxon>
        <taxon>Viridiplantae</taxon>
        <taxon>Streptophyta</taxon>
        <taxon>Embryophyta</taxon>
        <taxon>Tracheophyta</taxon>
        <taxon>Spermatophyta</taxon>
        <taxon>Magnoliopsida</taxon>
        <taxon>eudicotyledons</taxon>
        <taxon>Gunneridae</taxon>
        <taxon>Pentapetalae</taxon>
        <taxon>rosids</taxon>
        <taxon>malvids</taxon>
        <taxon>Malvales</taxon>
        <taxon>Malvaceae</taxon>
        <taxon>Malvoideae</taxon>
        <taxon>Gossypium</taxon>
    </lineage>
</organism>
<evidence type="ECO:0000313" key="2">
    <source>
        <dbReference type="Proteomes" id="UP000593560"/>
    </source>
</evidence>
<proteinExistence type="predicted"/>
<dbReference type="AlphaFoldDB" id="A0A7J9GN15"/>
<reference evidence="1 2" key="1">
    <citation type="journal article" date="2019" name="Genome Biol. Evol.">
        <title>Insights into the evolution of the New World diploid cottons (Gossypium, subgenus Houzingenia) based on genome sequencing.</title>
        <authorList>
            <person name="Grover C.E."/>
            <person name="Arick M.A. 2nd"/>
            <person name="Thrash A."/>
            <person name="Conover J.L."/>
            <person name="Sanders W.S."/>
            <person name="Peterson D.G."/>
            <person name="Frelichowski J.E."/>
            <person name="Scheffler J.A."/>
            <person name="Scheffler B.E."/>
            <person name="Wendel J.F."/>
        </authorList>
    </citation>
    <scope>NUCLEOTIDE SEQUENCE [LARGE SCALE GENOMIC DNA]</scope>
    <source>
        <strain evidence="1">0</strain>
        <tissue evidence="1">Leaf</tissue>
    </source>
</reference>
<dbReference type="PANTHER" id="PTHR35317:SF23">
    <property type="entry name" value="OS04G0629600 PROTEIN"/>
    <property type="match status" value="1"/>
</dbReference>
<dbReference type="EMBL" id="JABFAD010000005">
    <property type="protein sequence ID" value="MBA0798185.1"/>
    <property type="molecule type" value="Genomic_DNA"/>
</dbReference>